<comment type="caution">
    <text evidence="1">The sequence shown here is derived from an EMBL/GenBank/DDBJ whole genome shotgun (WGS) entry which is preliminary data.</text>
</comment>
<proteinExistence type="predicted"/>
<dbReference type="InterPro" id="IPR021109">
    <property type="entry name" value="Peptidase_aspartic_dom_sf"/>
</dbReference>
<accession>A0A8H6HSH2</accession>
<dbReference type="SUPFAM" id="SSF50630">
    <property type="entry name" value="Acid proteases"/>
    <property type="match status" value="1"/>
</dbReference>
<dbReference type="Gene3D" id="2.40.70.10">
    <property type="entry name" value="Acid Proteases"/>
    <property type="match status" value="1"/>
</dbReference>
<evidence type="ECO:0008006" key="3">
    <source>
        <dbReference type="Google" id="ProtNLM"/>
    </source>
</evidence>
<feature type="non-terminal residue" evidence="1">
    <location>
        <position position="117"/>
    </location>
</feature>
<dbReference type="AlphaFoldDB" id="A0A8H6HSH2"/>
<dbReference type="CDD" id="cd00303">
    <property type="entry name" value="retropepsin_like"/>
    <property type="match status" value="1"/>
</dbReference>
<name>A0A8H6HSH2_9AGAR</name>
<dbReference type="OrthoDB" id="5596707at2759"/>
<dbReference type="EMBL" id="JACGCI010000047">
    <property type="protein sequence ID" value="KAF6751859.1"/>
    <property type="molecule type" value="Genomic_DNA"/>
</dbReference>
<dbReference type="Pfam" id="PF13650">
    <property type="entry name" value="Asp_protease_2"/>
    <property type="match status" value="1"/>
</dbReference>
<evidence type="ECO:0000313" key="1">
    <source>
        <dbReference type="EMBL" id="KAF6751859.1"/>
    </source>
</evidence>
<keyword evidence="2" id="KW-1185">Reference proteome</keyword>
<reference evidence="1 2" key="1">
    <citation type="submission" date="2020-07" db="EMBL/GenBank/DDBJ databases">
        <title>Comparative genomics of pyrophilous fungi reveals a link between fire events and developmental genes.</title>
        <authorList>
            <consortium name="DOE Joint Genome Institute"/>
            <person name="Steindorff A.S."/>
            <person name="Carver A."/>
            <person name="Calhoun S."/>
            <person name="Stillman K."/>
            <person name="Liu H."/>
            <person name="Lipzen A."/>
            <person name="Pangilinan J."/>
            <person name="Labutti K."/>
            <person name="Bruns T.D."/>
            <person name="Grigoriev I.V."/>
        </authorList>
    </citation>
    <scope>NUCLEOTIDE SEQUENCE [LARGE SCALE GENOMIC DNA]</scope>
    <source>
        <strain evidence="1 2">CBS 144469</strain>
    </source>
</reference>
<dbReference type="Proteomes" id="UP000521943">
    <property type="component" value="Unassembled WGS sequence"/>
</dbReference>
<evidence type="ECO:0000313" key="2">
    <source>
        <dbReference type="Proteomes" id="UP000521943"/>
    </source>
</evidence>
<protein>
    <recommendedName>
        <fullName evidence="3">Aspartyl protease</fullName>
    </recommendedName>
</protein>
<feature type="non-terminal residue" evidence="1">
    <location>
        <position position="1"/>
    </location>
</feature>
<organism evidence="1 2">
    <name type="scientific">Ephemerocybe angulata</name>
    <dbReference type="NCBI Taxonomy" id="980116"/>
    <lineage>
        <taxon>Eukaryota</taxon>
        <taxon>Fungi</taxon>
        <taxon>Dikarya</taxon>
        <taxon>Basidiomycota</taxon>
        <taxon>Agaricomycotina</taxon>
        <taxon>Agaricomycetes</taxon>
        <taxon>Agaricomycetidae</taxon>
        <taxon>Agaricales</taxon>
        <taxon>Agaricineae</taxon>
        <taxon>Psathyrellaceae</taxon>
        <taxon>Ephemerocybe</taxon>
    </lineage>
</organism>
<gene>
    <name evidence="1" type="ORF">DFP72DRAFT_769923</name>
</gene>
<sequence>LREVPVTLNGRETWVVGALDSGSELVVISRQKVNELGLEVNGERRLVMEAANGSRETMKGCVEWLEVGVGGLQTWAHAFVVENAPFDLLLGLPWQHSVQMQLEMKEGGKVDIVVHDP</sequence>